<dbReference type="AlphaFoldDB" id="A0A450SRP8"/>
<proteinExistence type="predicted"/>
<reference evidence="1" key="1">
    <citation type="submission" date="2019-02" db="EMBL/GenBank/DDBJ databases">
        <authorList>
            <person name="Gruber-Vodicka R. H."/>
            <person name="Seah K. B. B."/>
        </authorList>
    </citation>
    <scope>NUCLEOTIDE SEQUENCE</scope>
    <source>
        <strain evidence="1">BECK_DK161</strain>
    </source>
</reference>
<sequence>MASISVRAESDRIILNYRHQRGNSEWEDKNYPVRLDWTDCNFGGKRAWFLCPAQSCGRRVAILYRGGILACRHCYRLAYPSQSEAGYERAMRRADKIRARLNWQPGILNPNGWKPKGMHWNTFSRLALKHNAYTREALDGIGQCFGGFKDPLGELE</sequence>
<evidence type="ECO:0000313" key="1">
    <source>
        <dbReference type="EMBL" id="VFJ56719.1"/>
    </source>
</evidence>
<dbReference type="EMBL" id="CAADEY010000055">
    <property type="protein sequence ID" value="VFJ56719.1"/>
    <property type="molecule type" value="Genomic_DNA"/>
</dbReference>
<organism evidence="1">
    <name type="scientific">Candidatus Kentrum sp. DK</name>
    <dbReference type="NCBI Taxonomy" id="2126562"/>
    <lineage>
        <taxon>Bacteria</taxon>
        <taxon>Pseudomonadati</taxon>
        <taxon>Pseudomonadota</taxon>
        <taxon>Gammaproteobacteria</taxon>
        <taxon>Candidatus Kentrum</taxon>
    </lineage>
</organism>
<gene>
    <name evidence="1" type="ORF">BECKDK2373C_GA0170839_10559</name>
</gene>
<accession>A0A450SRP8</accession>
<name>A0A450SRP8_9GAMM</name>
<protein>
    <submittedName>
        <fullName evidence="1">Uncharacterized protein</fullName>
    </submittedName>
</protein>